<dbReference type="NCBIfam" id="TIGR02970">
    <property type="entry name" value="succ_dehyd_cytB"/>
    <property type="match status" value="1"/>
</dbReference>
<organism evidence="14 15">
    <name type="scientific">Phreatobacter cathodiphilus</name>
    <dbReference type="NCBI Taxonomy" id="1868589"/>
    <lineage>
        <taxon>Bacteria</taxon>
        <taxon>Pseudomonadati</taxon>
        <taxon>Pseudomonadota</taxon>
        <taxon>Alphaproteobacteria</taxon>
        <taxon>Hyphomicrobiales</taxon>
        <taxon>Phreatobacteraceae</taxon>
        <taxon>Phreatobacter</taxon>
    </lineage>
</organism>
<evidence type="ECO:0000313" key="14">
    <source>
        <dbReference type="EMBL" id="AVO43827.1"/>
    </source>
</evidence>
<comment type="subcellular location">
    <subcellularLocation>
        <location evidence="2">Membrane</location>
        <topology evidence="2">Multi-pass membrane protein</topology>
    </subcellularLocation>
</comment>
<keyword evidence="9 12" id="KW-0408">Iron</keyword>
<evidence type="ECO:0000256" key="2">
    <source>
        <dbReference type="ARBA" id="ARBA00004141"/>
    </source>
</evidence>
<dbReference type="SUPFAM" id="SSF81343">
    <property type="entry name" value="Fumarate reductase respiratory complex transmembrane subunits"/>
    <property type="match status" value="1"/>
</dbReference>
<comment type="function">
    <text evidence="1">Membrane-anchoring subunit of succinate dehydrogenase (SDH).</text>
</comment>
<feature type="binding site" description="axial binding residue" evidence="12">
    <location>
        <position position="85"/>
    </location>
    <ligand>
        <name>heme</name>
        <dbReference type="ChEBI" id="CHEBI:30413"/>
        <note>ligand shared with second transmembrane subunit</note>
    </ligand>
    <ligandPart>
        <name>Fe</name>
        <dbReference type="ChEBI" id="CHEBI:18248"/>
    </ligandPart>
</feature>
<keyword evidence="7 12" id="KW-0479">Metal-binding</keyword>
<dbReference type="Proteomes" id="UP000237889">
    <property type="component" value="Chromosome"/>
</dbReference>
<evidence type="ECO:0000256" key="8">
    <source>
        <dbReference type="ARBA" id="ARBA00022989"/>
    </source>
</evidence>
<keyword evidence="10 13" id="KW-0472">Membrane</keyword>
<dbReference type="InterPro" id="IPR034804">
    <property type="entry name" value="SQR/QFR_C/D"/>
</dbReference>
<dbReference type="PANTHER" id="PTHR10978:SF5">
    <property type="entry name" value="SUCCINATE DEHYDROGENASE CYTOCHROME B560 SUBUNIT, MITOCHONDRIAL"/>
    <property type="match status" value="1"/>
</dbReference>
<comment type="subunit">
    <text evidence="11">Part of an enzyme complex containing four subunits: a flavoprotein, an iron-sulfur protein, plus two membrane-anchoring proteins, SdhC and SdhD. The complex can form homotrimers.</text>
</comment>
<evidence type="ECO:0000256" key="11">
    <source>
        <dbReference type="ARBA" id="ARBA00025912"/>
    </source>
</evidence>
<evidence type="ECO:0000256" key="6">
    <source>
        <dbReference type="ARBA" id="ARBA00022692"/>
    </source>
</evidence>
<dbReference type="KEGG" id="phr:C6569_01370"/>
<dbReference type="Gene3D" id="1.20.1300.10">
    <property type="entry name" value="Fumarate reductase/succinate dehydrogenase, transmembrane subunit"/>
    <property type="match status" value="1"/>
</dbReference>
<keyword evidence="15" id="KW-1185">Reference proteome</keyword>
<protein>
    <recommendedName>
        <fullName evidence="4">Succinate dehydrogenase cytochrome b556 subunit</fullName>
    </recommendedName>
</protein>
<feature type="transmembrane region" description="Helical" evidence="13">
    <location>
        <begin position="108"/>
        <end position="131"/>
    </location>
</feature>
<dbReference type="AlphaFoldDB" id="A0A2S0N739"/>
<feature type="transmembrane region" description="Helical" evidence="13">
    <location>
        <begin position="62"/>
        <end position="83"/>
    </location>
</feature>
<reference evidence="14 15" key="1">
    <citation type="submission" date="2018-03" db="EMBL/GenBank/DDBJ databases">
        <title>Genome sequencing of Phreatobacter sp.</title>
        <authorList>
            <person name="Kim S.-J."/>
            <person name="Heo J."/>
            <person name="Kwon S.-W."/>
        </authorList>
    </citation>
    <scope>NUCLEOTIDE SEQUENCE [LARGE SCALE GENOMIC DNA]</scope>
    <source>
        <strain evidence="14 15">S-12</strain>
    </source>
</reference>
<evidence type="ECO:0000256" key="10">
    <source>
        <dbReference type="ARBA" id="ARBA00023136"/>
    </source>
</evidence>
<dbReference type="OrthoDB" id="9799441at2"/>
<dbReference type="GO" id="GO:0016020">
    <property type="term" value="C:membrane"/>
    <property type="evidence" value="ECO:0007669"/>
    <property type="project" value="UniProtKB-SubCell"/>
</dbReference>
<evidence type="ECO:0000256" key="12">
    <source>
        <dbReference type="PIRSR" id="PIRSR000178-1"/>
    </source>
</evidence>
<dbReference type="PIRSF" id="PIRSF000178">
    <property type="entry name" value="SDH_cyt_b560"/>
    <property type="match status" value="1"/>
</dbReference>
<evidence type="ECO:0000313" key="15">
    <source>
        <dbReference type="Proteomes" id="UP000237889"/>
    </source>
</evidence>
<dbReference type="InterPro" id="IPR018495">
    <property type="entry name" value="Succ_DH_cyt_bsu_CS"/>
</dbReference>
<comment type="cofactor">
    <cofactor evidence="12">
        <name>heme</name>
        <dbReference type="ChEBI" id="CHEBI:30413"/>
    </cofactor>
    <text evidence="12">The heme is bound between the two transmembrane subunits.</text>
</comment>
<gene>
    <name evidence="14" type="primary">sdhC</name>
    <name evidence="14" type="ORF">C6569_01370</name>
</gene>
<evidence type="ECO:0000256" key="5">
    <source>
        <dbReference type="ARBA" id="ARBA00022617"/>
    </source>
</evidence>
<dbReference type="GO" id="GO:0009055">
    <property type="term" value="F:electron transfer activity"/>
    <property type="evidence" value="ECO:0007669"/>
    <property type="project" value="InterPro"/>
</dbReference>
<proteinExistence type="inferred from homology"/>
<dbReference type="GO" id="GO:0006099">
    <property type="term" value="P:tricarboxylic acid cycle"/>
    <property type="evidence" value="ECO:0007669"/>
    <property type="project" value="InterPro"/>
</dbReference>
<dbReference type="EMBL" id="CP027668">
    <property type="protein sequence ID" value="AVO43827.1"/>
    <property type="molecule type" value="Genomic_DNA"/>
</dbReference>
<evidence type="ECO:0000256" key="1">
    <source>
        <dbReference type="ARBA" id="ARBA00004050"/>
    </source>
</evidence>
<keyword evidence="6 13" id="KW-0812">Transmembrane</keyword>
<evidence type="ECO:0000256" key="4">
    <source>
        <dbReference type="ARBA" id="ARBA00020076"/>
    </source>
</evidence>
<dbReference type="CDD" id="cd03499">
    <property type="entry name" value="SQR_TypeC_SdhC"/>
    <property type="match status" value="1"/>
</dbReference>
<keyword evidence="8 13" id="KW-1133">Transmembrane helix</keyword>
<dbReference type="PROSITE" id="PS01000">
    <property type="entry name" value="SDH_CYT_1"/>
    <property type="match status" value="1"/>
</dbReference>
<dbReference type="InterPro" id="IPR014314">
    <property type="entry name" value="Succ_DH_cytb556"/>
</dbReference>
<evidence type="ECO:0000256" key="3">
    <source>
        <dbReference type="ARBA" id="ARBA00007244"/>
    </source>
</evidence>
<dbReference type="InterPro" id="IPR000701">
    <property type="entry name" value="SuccDH_FuR_B_TM-su"/>
</dbReference>
<comment type="similarity">
    <text evidence="3">Belongs to the cytochrome b560 family.</text>
</comment>
<evidence type="ECO:0000256" key="13">
    <source>
        <dbReference type="SAM" id="Phobius"/>
    </source>
</evidence>
<dbReference type="Pfam" id="PF01127">
    <property type="entry name" value="Sdh_cyt"/>
    <property type="match status" value="1"/>
</dbReference>
<evidence type="ECO:0000256" key="9">
    <source>
        <dbReference type="ARBA" id="ARBA00023004"/>
    </source>
</evidence>
<keyword evidence="5 12" id="KW-0349">Heme</keyword>
<dbReference type="PROSITE" id="PS01001">
    <property type="entry name" value="SDH_CYT_2"/>
    <property type="match status" value="1"/>
</dbReference>
<evidence type="ECO:0000256" key="7">
    <source>
        <dbReference type="ARBA" id="ARBA00022723"/>
    </source>
</evidence>
<accession>A0A2S0N739</accession>
<name>A0A2S0N739_9HYPH</name>
<dbReference type="RefSeq" id="WP_106747157.1">
    <property type="nucleotide sequence ID" value="NZ_CP027668.1"/>
</dbReference>
<dbReference type="GO" id="GO:0046872">
    <property type="term" value="F:metal ion binding"/>
    <property type="evidence" value="ECO:0007669"/>
    <property type="project" value="UniProtKB-KW"/>
</dbReference>
<dbReference type="PANTHER" id="PTHR10978">
    <property type="entry name" value="SUCCINATE DEHYDROGENASE CYTOCHROME B560 SUBUNIT"/>
    <property type="match status" value="1"/>
</dbReference>
<sequence length="135" mass="15055">MADSKPVSERPLSPHLQIYRPMLTMMMSITHRITGAALFFGTLLMAWWLIAAASGPSAYATFQWFAGSIIGRLILFGYTWALYHHMLGGVRHFIWDTGRGFGPAEREWLVRANLVGSIVLTVLTWIVGYAVRGGV</sequence>